<dbReference type="OrthoDB" id="19923at2759"/>
<keyword evidence="1" id="KW-0547">Nucleotide-binding</keyword>
<dbReference type="SUPFAM" id="SSF52540">
    <property type="entry name" value="P-loop containing nucleoside triphosphate hydrolases"/>
    <property type="match status" value="1"/>
</dbReference>
<dbReference type="InterPro" id="IPR020849">
    <property type="entry name" value="Small_GTPase_Ras-type"/>
</dbReference>
<evidence type="ECO:0000256" key="2">
    <source>
        <dbReference type="ARBA" id="ARBA00023134"/>
    </source>
</evidence>
<dbReference type="SMART" id="SM00173">
    <property type="entry name" value="RAS"/>
    <property type="match status" value="1"/>
</dbReference>
<dbReference type="AlphaFoldDB" id="A0A8K0QVT1"/>
<feature type="region of interest" description="Disordered" evidence="3">
    <location>
        <begin position="340"/>
        <end position="363"/>
    </location>
</feature>
<dbReference type="InterPro" id="IPR027417">
    <property type="entry name" value="P-loop_NTPase"/>
</dbReference>
<protein>
    <recommendedName>
        <fullName evidence="6">Fungal N-terminal domain-containing protein</fullName>
    </recommendedName>
</protein>
<evidence type="ECO:0000256" key="3">
    <source>
        <dbReference type="SAM" id="MobiDB-lite"/>
    </source>
</evidence>
<feature type="region of interest" description="Disordered" evidence="3">
    <location>
        <begin position="176"/>
        <end position="195"/>
    </location>
</feature>
<sequence length="587" mass="66108">MALEVSAAIIGILAAAGKVAETLGPVVSAFAHAPSQAQTILTEVSHTKTILRGLQLLLDDLSTSSYRRRDLIKLDALVATLTDGVLLFSALEAIVNRLGTAEPGMSIRSRAHWAKHKHGLEELVSRIKSFKISMVLMLNILRCDSDAEAYRDRQLLLRMTSDLLHINADLADRMTRLESSQGSNESSRTRRPASLASTAIKYQPSITSRQETQGRTFDRIFMEASLGFEFDRVLKESRVYRRAQQPSCDISYRSSVVPSHAWTALSDISLSEISIISVVALPISLPEISNSYHYWTHHQREQELRDVRAWSNPVDRAIYLLRNGTSGSSRPDLISQLVTQPDRDVHSQESLPSEIEPNSPPEIPPHRPTVFTLIIKTTSEAGTLAVLEQLQRNTIYHLSECYRWEFTTTHHCIVDGTTVTLHIDFQSAFSGDSYVEVMDMQYQQGDMFMLLYSTASSASLDSLELFRHKICQYKESEDFPTMIIGNNLAGDDKRVVSTSQAMKLAVDLRCSYREVDKSNPLSVKEALHELVRQRWKFEKKNVNEDDERKVQPLARSRFGKKLDNLARRGSAPETVRKKLAPLTPIQE</sequence>
<organism evidence="4 5">
    <name type="scientific">Paraphoma chrysanthemicola</name>
    <dbReference type="NCBI Taxonomy" id="798071"/>
    <lineage>
        <taxon>Eukaryota</taxon>
        <taxon>Fungi</taxon>
        <taxon>Dikarya</taxon>
        <taxon>Ascomycota</taxon>
        <taxon>Pezizomycotina</taxon>
        <taxon>Dothideomycetes</taxon>
        <taxon>Pleosporomycetidae</taxon>
        <taxon>Pleosporales</taxon>
        <taxon>Pleosporineae</taxon>
        <taxon>Phaeosphaeriaceae</taxon>
        <taxon>Paraphoma</taxon>
    </lineage>
</organism>
<dbReference type="GO" id="GO:0003924">
    <property type="term" value="F:GTPase activity"/>
    <property type="evidence" value="ECO:0007669"/>
    <property type="project" value="InterPro"/>
</dbReference>
<dbReference type="GO" id="GO:0016020">
    <property type="term" value="C:membrane"/>
    <property type="evidence" value="ECO:0007669"/>
    <property type="project" value="InterPro"/>
</dbReference>
<dbReference type="PROSITE" id="PS51419">
    <property type="entry name" value="RAB"/>
    <property type="match status" value="1"/>
</dbReference>
<feature type="compositionally biased region" description="Polar residues" evidence="3">
    <location>
        <begin position="177"/>
        <end position="186"/>
    </location>
</feature>
<name>A0A8K0QVT1_9PLEO</name>
<dbReference type="Proteomes" id="UP000813461">
    <property type="component" value="Unassembled WGS sequence"/>
</dbReference>
<reference evidence="4" key="1">
    <citation type="journal article" date="2021" name="Nat. Commun.">
        <title>Genetic determinants of endophytism in the Arabidopsis root mycobiome.</title>
        <authorList>
            <person name="Mesny F."/>
            <person name="Miyauchi S."/>
            <person name="Thiergart T."/>
            <person name="Pickel B."/>
            <person name="Atanasova L."/>
            <person name="Karlsson M."/>
            <person name="Huettel B."/>
            <person name="Barry K.W."/>
            <person name="Haridas S."/>
            <person name="Chen C."/>
            <person name="Bauer D."/>
            <person name="Andreopoulos W."/>
            <person name="Pangilinan J."/>
            <person name="LaButti K."/>
            <person name="Riley R."/>
            <person name="Lipzen A."/>
            <person name="Clum A."/>
            <person name="Drula E."/>
            <person name="Henrissat B."/>
            <person name="Kohler A."/>
            <person name="Grigoriev I.V."/>
            <person name="Martin F.M."/>
            <person name="Hacquard S."/>
        </authorList>
    </citation>
    <scope>NUCLEOTIDE SEQUENCE</scope>
    <source>
        <strain evidence="4">MPI-SDFR-AT-0120</strain>
    </source>
</reference>
<dbReference type="GO" id="GO:0007165">
    <property type="term" value="P:signal transduction"/>
    <property type="evidence" value="ECO:0007669"/>
    <property type="project" value="InterPro"/>
</dbReference>
<dbReference type="GO" id="GO:0005525">
    <property type="term" value="F:GTP binding"/>
    <property type="evidence" value="ECO:0007669"/>
    <property type="project" value="UniProtKB-KW"/>
</dbReference>
<keyword evidence="5" id="KW-1185">Reference proteome</keyword>
<feature type="region of interest" description="Disordered" evidence="3">
    <location>
        <begin position="562"/>
        <end position="587"/>
    </location>
</feature>
<dbReference type="EMBL" id="JAGMVJ010000023">
    <property type="protein sequence ID" value="KAH7072526.1"/>
    <property type="molecule type" value="Genomic_DNA"/>
</dbReference>
<gene>
    <name evidence="4" type="ORF">FB567DRAFT_538318</name>
</gene>
<proteinExistence type="predicted"/>
<dbReference type="PROSITE" id="PS51421">
    <property type="entry name" value="RAS"/>
    <property type="match status" value="1"/>
</dbReference>
<keyword evidence="2" id="KW-0342">GTP-binding</keyword>
<evidence type="ECO:0000313" key="5">
    <source>
        <dbReference type="Proteomes" id="UP000813461"/>
    </source>
</evidence>
<evidence type="ECO:0000313" key="4">
    <source>
        <dbReference type="EMBL" id="KAH7072526.1"/>
    </source>
</evidence>
<dbReference type="Pfam" id="PF00071">
    <property type="entry name" value="Ras"/>
    <property type="match status" value="1"/>
</dbReference>
<evidence type="ECO:0008006" key="6">
    <source>
        <dbReference type="Google" id="ProtNLM"/>
    </source>
</evidence>
<dbReference type="InterPro" id="IPR001806">
    <property type="entry name" value="Small_GTPase"/>
</dbReference>
<accession>A0A8K0QVT1</accession>
<evidence type="ECO:0000256" key="1">
    <source>
        <dbReference type="ARBA" id="ARBA00022741"/>
    </source>
</evidence>
<dbReference type="PANTHER" id="PTHR24070">
    <property type="entry name" value="RAS, DI-RAS, AND RHEB FAMILY MEMBERS OF SMALL GTPASE SUPERFAMILY"/>
    <property type="match status" value="1"/>
</dbReference>
<dbReference type="Gene3D" id="3.40.50.300">
    <property type="entry name" value="P-loop containing nucleotide triphosphate hydrolases"/>
    <property type="match status" value="1"/>
</dbReference>
<comment type="caution">
    <text evidence="4">The sequence shown here is derived from an EMBL/GenBank/DDBJ whole genome shotgun (WGS) entry which is preliminary data.</text>
</comment>